<dbReference type="SMART" id="SM00475">
    <property type="entry name" value="53EXOc"/>
    <property type="match status" value="1"/>
</dbReference>
<accession>A0A142JMX8</accession>
<sequence>MLALIDGDEAIYKACVIKVEDTDWESETIVDRPPTLEEAVDALKRMLDSWMDLALADEFTFCLSPTNRTLFRRGIYPQYKGGRSEKPDVFWQLEEWVKTNMDCTEFPGLEADDVMGCMSGDGFVIVSSDKDMKTVPGRLVNPGKKEKGIISPARADWQWMYQTLMGDATDGFKGCIGCGPKAAEDILNECSGIKEMAVAAREKFLAPKKGKYKDITQTVHDFRVNAVMARILRPGDYNPATGDVKYDIPGVKSVSFNADEKAA</sequence>
<feature type="domain" description="5'-3' exonuclease" evidence="3">
    <location>
        <begin position="31"/>
        <end position="234"/>
    </location>
</feature>
<dbReference type="KEGG" id="cnan:A2G96_17780"/>
<reference evidence="4 5" key="1">
    <citation type="submission" date="2016-03" db="EMBL/GenBank/DDBJ databases">
        <title>Complete genome sequence of a novel chlorpyrifos degrading bacterium, Cupriavidus nantongensis sp. X1.</title>
        <authorList>
            <person name="Fang L."/>
        </authorList>
    </citation>
    <scope>NUCLEOTIDE SEQUENCE [LARGE SCALE GENOMIC DNA]</scope>
    <source>
        <strain evidence="4 5">X1</strain>
    </source>
</reference>
<dbReference type="RefSeq" id="WP_062801405.1">
    <property type="nucleotide sequence ID" value="NZ_CP014844.1"/>
</dbReference>
<dbReference type="GO" id="GO:0017108">
    <property type="term" value="F:5'-flap endonuclease activity"/>
    <property type="evidence" value="ECO:0007669"/>
    <property type="project" value="InterPro"/>
</dbReference>
<dbReference type="InterPro" id="IPR002421">
    <property type="entry name" value="5-3_exonuclease"/>
</dbReference>
<dbReference type="InterPro" id="IPR038969">
    <property type="entry name" value="FEN"/>
</dbReference>
<protein>
    <recommendedName>
        <fullName evidence="3">5'-3' exonuclease domain-containing protein</fullName>
    </recommendedName>
</protein>
<dbReference type="SUPFAM" id="SSF88723">
    <property type="entry name" value="PIN domain-like"/>
    <property type="match status" value="1"/>
</dbReference>
<name>A0A142JMX8_9BURK</name>
<dbReference type="Gene3D" id="3.40.50.1010">
    <property type="entry name" value="5'-nuclease"/>
    <property type="match status" value="1"/>
</dbReference>
<keyword evidence="2" id="KW-0378">Hydrolase</keyword>
<proteinExistence type="predicted"/>
<dbReference type="Gene3D" id="1.10.150.20">
    <property type="entry name" value="5' to 3' exonuclease, C-terminal subdomain"/>
    <property type="match status" value="1"/>
</dbReference>
<dbReference type="PANTHER" id="PTHR42646:SF2">
    <property type="entry name" value="5'-3' EXONUCLEASE FAMILY PROTEIN"/>
    <property type="match status" value="1"/>
</dbReference>
<keyword evidence="5" id="KW-1185">Reference proteome</keyword>
<dbReference type="AlphaFoldDB" id="A0A142JMX8"/>
<dbReference type="PANTHER" id="PTHR42646">
    <property type="entry name" value="FLAP ENDONUCLEASE XNI"/>
    <property type="match status" value="1"/>
</dbReference>
<gene>
    <name evidence="4" type="ORF">A2G96_17780</name>
</gene>
<evidence type="ECO:0000313" key="5">
    <source>
        <dbReference type="Proteomes" id="UP000075238"/>
    </source>
</evidence>
<dbReference type="Pfam" id="PF02739">
    <property type="entry name" value="5_3_exonuc_N"/>
    <property type="match status" value="1"/>
</dbReference>
<dbReference type="STRING" id="1796606.A2G96_17780"/>
<keyword evidence="1" id="KW-0540">Nuclease</keyword>
<dbReference type="OrthoDB" id="9806424at2"/>
<evidence type="ECO:0000256" key="2">
    <source>
        <dbReference type="ARBA" id="ARBA00022801"/>
    </source>
</evidence>
<dbReference type="SUPFAM" id="SSF47807">
    <property type="entry name" value="5' to 3' exonuclease, C-terminal subdomain"/>
    <property type="match status" value="1"/>
</dbReference>
<dbReference type="GO" id="GO:0008409">
    <property type="term" value="F:5'-3' exonuclease activity"/>
    <property type="evidence" value="ECO:0007669"/>
    <property type="project" value="InterPro"/>
</dbReference>
<dbReference type="EMBL" id="CP014844">
    <property type="protein sequence ID" value="AMR79440.1"/>
    <property type="molecule type" value="Genomic_DNA"/>
</dbReference>
<dbReference type="InterPro" id="IPR020046">
    <property type="entry name" value="5-3_exonucl_a-hlix_arch_N"/>
</dbReference>
<evidence type="ECO:0000259" key="3">
    <source>
        <dbReference type="SMART" id="SM00475"/>
    </source>
</evidence>
<dbReference type="GO" id="GO:0033567">
    <property type="term" value="P:DNA replication, Okazaki fragment processing"/>
    <property type="evidence" value="ECO:0007669"/>
    <property type="project" value="InterPro"/>
</dbReference>
<dbReference type="InterPro" id="IPR029060">
    <property type="entry name" value="PIN-like_dom_sf"/>
</dbReference>
<organism evidence="4 5">
    <name type="scientific">Cupriavidus nantongensis</name>
    <dbReference type="NCBI Taxonomy" id="1796606"/>
    <lineage>
        <taxon>Bacteria</taxon>
        <taxon>Pseudomonadati</taxon>
        <taxon>Pseudomonadota</taxon>
        <taxon>Betaproteobacteria</taxon>
        <taxon>Burkholderiales</taxon>
        <taxon>Burkholderiaceae</taxon>
        <taxon>Cupriavidus</taxon>
    </lineage>
</organism>
<evidence type="ECO:0000313" key="4">
    <source>
        <dbReference type="EMBL" id="AMR79440.1"/>
    </source>
</evidence>
<dbReference type="InterPro" id="IPR036279">
    <property type="entry name" value="5-3_exonuclease_C_sf"/>
</dbReference>
<evidence type="ECO:0000256" key="1">
    <source>
        <dbReference type="ARBA" id="ARBA00022722"/>
    </source>
</evidence>
<dbReference type="Proteomes" id="UP000075238">
    <property type="component" value="Chromosome 1"/>
</dbReference>
<dbReference type="GO" id="GO:0003677">
    <property type="term" value="F:DNA binding"/>
    <property type="evidence" value="ECO:0007669"/>
    <property type="project" value="InterPro"/>
</dbReference>